<dbReference type="EMBL" id="BMXF01000004">
    <property type="protein sequence ID" value="GHB81105.1"/>
    <property type="molecule type" value="Genomic_DNA"/>
</dbReference>
<comment type="caution">
    <text evidence="2">The sequence shown here is derived from an EMBL/GenBank/DDBJ whole genome shotgun (WGS) entry which is preliminary data.</text>
</comment>
<evidence type="ECO:0000313" key="2">
    <source>
        <dbReference type="EMBL" id="GHB81105.1"/>
    </source>
</evidence>
<evidence type="ECO:0000256" key="1">
    <source>
        <dbReference type="SAM" id="MobiDB-lite"/>
    </source>
</evidence>
<keyword evidence="3" id="KW-1185">Reference proteome</keyword>
<dbReference type="AlphaFoldDB" id="A0A8J3GC00"/>
<dbReference type="RefSeq" id="WP_189566483.1">
    <property type="nucleotide sequence ID" value="NZ_BMXF01000004.1"/>
</dbReference>
<organism evidence="2 3">
    <name type="scientific">Persicitalea jodogahamensis</name>
    <dbReference type="NCBI Taxonomy" id="402147"/>
    <lineage>
        <taxon>Bacteria</taxon>
        <taxon>Pseudomonadati</taxon>
        <taxon>Bacteroidota</taxon>
        <taxon>Cytophagia</taxon>
        <taxon>Cytophagales</taxon>
        <taxon>Spirosomataceae</taxon>
        <taxon>Persicitalea</taxon>
    </lineage>
</organism>
<feature type="region of interest" description="Disordered" evidence="1">
    <location>
        <begin position="164"/>
        <end position="183"/>
    </location>
</feature>
<dbReference type="Proteomes" id="UP000598271">
    <property type="component" value="Unassembled WGS sequence"/>
</dbReference>
<evidence type="ECO:0000313" key="3">
    <source>
        <dbReference type="Proteomes" id="UP000598271"/>
    </source>
</evidence>
<protein>
    <submittedName>
        <fullName evidence="2">Uncharacterized protein</fullName>
    </submittedName>
</protein>
<proteinExistence type="predicted"/>
<sequence>MSLVVGDIFEGVYQLEERVSQQDDGLTSRWWADDITAYRRAEVRIDIYPNKYDTQLHWFGDIDGLIKIGQSPQCNCLYFVWKPNDAQSLNPVKVTMLSQEERGRFNDLIDALPIAAHETIYEAEHPQIWRSTSGALLIFFRKHENDLTTPYQTQNIRELWKNQKPFPQEDPTDQLPHSSPDLPSEVANSKGTKWFMLVIGLGILSVLGLYQTIPPKPSSGLISFQRSLANGIAQERKGAYDSALEHFKAAASVPEDLQADAQLDSLATIYLMRARNDCAKFKDAGSPDLYFIPNQYFNYAAVLSRQPSPEICQ</sequence>
<gene>
    <name evidence="2" type="ORF">GCM10007390_39760</name>
</gene>
<name>A0A8J3GC00_9BACT</name>
<reference evidence="2 3" key="1">
    <citation type="journal article" date="2014" name="Int. J. Syst. Evol. Microbiol.">
        <title>Complete genome sequence of Corynebacterium casei LMG S-19264T (=DSM 44701T), isolated from a smear-ripened cheese.</title>
        <authorList>
            <consortium name="US DOE Joint Genome Institute (JGI-PGF)"/>
            <person name="Walter F."/>
            <person name="Albersmeier A."/>
            <person name="Kalinowski J."/>
            <person name="Ruckert C."/>
        </authorList>
    </citation>
    <scope>NUCLEOTIDE SEQUENCE [LARGE SCALE GENOMIC DNA]</scope>
    <source>
        <strain evidence="2 3">KCTC 12866</strain>
    </source>
</reference>
<accession>A0A8J3GC00</accession>